<dbReference type="GO" id="GO:0031388">
    <property type="term" value="P:organic acid phosphorylation"/>
    <property type="evidence" value="ECO:0007669"/>
    <property type="project" value="UniProtKB-UniRule"/>
</dbReference>
<accession>A0A0C4YHI4</accession>
<evidence type="ECO:0000256" key="3">
    <source>
        <dbReference type="ARBA" id="ARBA00022777"/>
    </source>
</evidence>
<dbReference type="PANTHER" id="PTHR21599:SF0">
    <property type="entry name" value="GLYCERATE KINASE"/>
    <property type="match status" value="1"/>
</dbReference>
<dbReference type="Pfam" id="PF02595">
    <property type="entry name" value="Gly_kinase"/>
    <property type="match status" value="1"/>
</dbReference>
<dbReference type="GO" id="GO:0008887">
    <property type="term" value="F:glycerate kinase activity"/>
    <property type="evidence" value="ECO:0007669"/>
    <property type="project" value="UniProtKB-UniRule"/>
</dbReference>
<keyword evidence="3 4" id="KW-0418">Kinase</keyword>
<proteinExistence type="inferred from homology"/>
<protein>
    <submittedName>
        <fullName evidence="5">Glycerate kinase</fullName>
        <ecNumber evidence="5">2.7.1.31</ecNumber>
    </submittedName>
</protein>
<evidence type="ECO:0000256" key="4">
    <source>
        <dbReference type="PIRNR" id="PIRNR006078"/>
    </source>
</evidence>
<dbReference type="Gene3D" id="3.90.1510.10">
    <property type="entry name" value="Glycerate kinase, domain 2"/>
    <property type="match status" value="1"/>
</dbReference>
<reference evidence="5 6" key="1">
    <citation type="journal article" date="2015" name="Genome Announc.">
        <title>Complete Genome Sequence of Cupriavidus basilensis 4G11, Isolated from the Oak Ridge Field Research Center Site.</title>
        <authorList>
            <person name="Ray J."/>
            <person name="Waters R.J."/>
            <person name="Skerker J.M."/>
            <person name="Kuehl J.V."/>
            <person name="Price M.N."/>
            <person name="Huang J."/>
            <person name="Chakraborty R."/>
            <person name="Arkin A.P."/>
            <person name="Deutschbauer A."/>
        </authorList>
    </citation>
    <scope>NUCLEOTIDE SEQUENCE [LARGE SCALE GENOMIC DNA]</scope>
    <source>
        <strain evidence="5">4G11</strain>
    </source>
</reference>
<organism evidence="5 6">
    <name type="scientific">Cupriavidus basilensis</name>
    <dbReference type="NCBI Taxonomy" id="68895"/>
    <lineage>
        <taxon>Bacteria</taxon>
        <taxon>Pseudomonadati</taxon>
        <taxon>Pseudomonadota</taxon>
        <taxon>Betaproteobacteria</taxon>
        <taxon>Burkholderiales</taxon>
        <taxon>Burkholderiaceae</taxon>
        <taxon>Cupriavidus</taxon>
    </lineage>
</organism>
<evidence type="ECO:0000313" key="6">
    <source>
        <dbReference type="Proteomes" id="UP000031843"/>
    </source>
</evidence>
<comment type="similarity">
    <text evidence="1 4">Belongs to the glycerate kinase type-1 family.</text>
</comment>
<dbReference type="InterPro" id="IPR018197">
    <property type="entry name" value="Glycerate_kinase_RE-like"/>
</dbReference>
<dbReference type="Gene3D" id="3.40.50.10350">
    <property type="entry name" value="Glycerate kinase, domain 1"/>
    <property type="match status" value="1"/>
</dbReference>
<dbReference type="InterPro" id="IPR018193">
    <property type="entry name" value="Glyc_kinase_flavodox-like_fold"/>
</dbReference>
<dbReference type="PANTHER" id="PTHR21599">
    <property type="entry name" value="GLYCERATE KINASE"/>
    <property type="match status" value="1"/>
</dbReference>
<name>A0A0C4YHI4_9BURK</name>
<dbReference type="Proteomes" id="UP000031843">
    <property type="component" value="Chromosome secondary"/>
</dbReference>
<evidence type="ECO:0000313" key="5">
    <source>
        <dbReference type="EMBL" id="AJG22095.1"/>
    </source>
</evidence>
<dbReference type="PIRSF" id="PIRSF006078">
    <property type="entry name" value="GlxK"/>
    <property type="match status" value="1"/>
</dbReference>
<dbReference type="EMBL" id="CP010537">
    <property type="protein sequence ID" value="AJG22095.1"/>
    <property type="molecule type" value="Genomic_DNA"/>
</dbReference>
<dbReference type="InterPro" id="IPR036129">
    <property type="entry name" value="Glycerate_kinase_sf"/>
</dbReference>
<dbReference type="RefSeq" id="WP_043353380.1">
    <property type="nucleotide sequence ID" value="NZ_CP010537.1"/>
</dbReference>
<dbReference type="AlphaFoldDB" id="A0A0C4YHI4"/>
<dbReference type="EC" id="2.7.1.31" evidence="5"/>
<dbReference type="InterPro" id="IPR004381">
    <property type="entry name" value="Glycerate_kinase"/>
</dbReference>
<dbReference type="KEGG" id="cbw:RR42_s0502"/>
<dbReference type="SUPFAM" id="SSF110738">
    <property type="entry name" value="Glycerate kinase I"/>
    <property type="match status" value="1"/>
</dbReference>
<evidence type="ECO:0000256" key="2">
    <source>
        <dbReference type="ARBA" id="ARBA00022679"/>
    </source>
</evidence>
<sequence length="396" mass="39392">MPSLPDPLIVIAPDSFKGSLAAGQVAAAIAAGIQRALPGATIRQRPMADGGEGTIDAMLAAGGQRTGIEVRGAHGAARIATVALLAGDRAVIESAEIVGITDPAGMACPVAQRSTTGLGDAIKALLDLGVREIFVGLGGSSTNDGGAGLLHGLGLRLLDAQGRDIPPTPAALPQLAAIDASQLDPRLASTRLVAMCDVTNPLTGPLGATAVFGPQKGVQAQDVDAIDAALAGYDRLLAPALGRHAVDAAGAGAAGGLGYALLMLGAQMRPGADIVADCVDLDGALAGADWLITGEGRSDVQTLSGKAPLIACQRAHACGVPASLLSGAIDPAALPALGTHFTGCFSLAPGPITVEQAMANASALLSDAAEQMARLRFTGTHPLEHGRPRQAGEGLH</sequence>
<dbReference type="STRING" id="68895.RR42_s0502"/>
<keyword evidence="2 4" id="KW-0808">Transferase</keyword>
<keyword evidence="6" id="KW-1185">Reference proteome</keyword>
<dbReference type="OrthoDB" id="9774290at2"/>
<evidence type="ECO:0000256" key="1">
    <source>
        <dbReference type="ARBA" id="ARBA00006284"/>
    </source>
</evidence>
<gene>
    <name evidence="5" type="ORF">RR42_s0502</name>
</gene>
<dbReference type="NCBIfam" id="TIGR00045">
    <property type="entry name" value="glycerate kinase"/>
    <property type="match status" value="1"/>
</dbReference>